<keyword evidence="6 12" id="KW-0067">ATP-binding</keyword>
<dbReference type="PROSITE" id="PS50929">
    <property type="entry name" value="ABC_TM1F"/>
    <property type="match status" value="1"/>
</dbReference>
<dbReference type="EMBL" id="JBHTAS010000001">
    <property type="protein sequence ID" value="MFC7139452.1"/>
    <property type="molecule type" value="Genomic_DNA"/>
</dbReference>
<dbReference type="Gene3D" id="1.20.1560.10">
    <property type="entry name" value="ABC transporter type 1, transmembrane domain"/>
    <property type="match status" value="1"/>
</dbReference>
<evidence type="ECO:0000256" key="1">
    <source>
        <dbReference type="ARBA" id="ARBA00004651"/>
    </source>
</evidence>
<dbReference type="FunFam" id="3.40.50.300:FF:000221">
    <property type="entry name" value="Multidrug ABC transporter ATP-binding protein"/>
    <property type="match status" value="1"/>
</dbReference>
<reference evidence="12 13" key="1">
    <citation type="journal article" date="2019" name="Int. J. Syst. Evol. Microbiol.">
        <title>The Global Catalogue of Microorganisms (GCM) 10K type strain sequencing project: providing services to taxonomists for standard genome sequencing and annotation.</title>
        <authorList>
            <consortium name="The Broad Institute Genomics Platform"/>
            <consortium name="The Broad Institute Genome Sequencing Center for Infectious Disease"/>
            <person name="Wu L."/>
            <person name="Ma J."/>
        </authorList>
    </citation>
    <scope>NUCLEOTIDE SEQUENCE [LARGE SCALE GENOMIC DNA]</scope>
    <source>
        <strain evidence="12 13">XZYJT29</strain>
    </source>
</reference>
<evidence type="ECO:0000256" key="7">
    <source>
        <dbReference type="ARBA" id="ARBA00022989"/>
    </source>
</evidence>
<feature type="transmembrane region" description="Helical" evidence="9">
    <location>
        <begin position="23"/>
        <end position="43"/>
    </location>
</feature>
<dbReference type="PROSITE" id="PS50893">
    <property type="entry name" value="ABC_TRANSPORTER_2"/>
    <property type="match status" value="1"/>
</dbReference>
<keyword evidence="4 9" id="KW-0812">Transmembrane</keyword>
<dbReference type="InterPro" id="IPR039421">
    <property type="entry name" value="Type_1_exporter"/>
</dbReference>
<dbReference type="AlphaFoldDB" id="A0ABD5XWG7"/>
<keyword evidence="5" id="KW-0547">Nucleotide-binding</keyword>
<dbReference type="GeneID" id="78819708"/>
<keyword evidence="7 9" id="KW-1133">Transmembrane helix</keyword>
<evidence type="ECO:0000256" key="6">
    <source>
        <dbReference type="ARBA" id="ARBA00022840"/>
    </source>
</evidence>
<dbReference type="PANTHER" id="PTHR24221:SF654">
    <property type="entry name" value="ATP-BINDING CASSETTE SUB-FAMILY B MEMBER 6"/>
    <property type="match status" value="1"/>
</dbReference>
<dbReference type="Pfam" id="PF00005">
    <property type="entry name" value="ABC_tran"/>
    <property type="match status" value="1"/>
</dbReference>
<comment type="caution">
    <text evidence="12">The sequence shown here is derived from an EMBL/GenBank/DDBJ whole genome shotgun (WGS) entry which is preliminary data.</text>
</comment>
<dbReference type="GO" id="GO:0005524">
    <property type="term" value="F:ATP binding"/>
    <property type="evidence" value="ECO:0007669"/>
    <property type="project" value="UniProtKB-KW"/>
</dbReference>
<feature type="domain" description="ABC transmembrane type-1" evidence="11">
    <location>
        <begin position="36"/>
        <end position="344"/>
    </location>
</feature>
<feature type="transmembrane region" description="Helical" evidence="9">
    <location>
        <begin position="175"/>
        <end position="192"/>
    </location>
</feature>
<evidence type="ECO:0000256" key="8">
    <source>
        <dbReference type="ARBA" id="ARBA00023136"/>
    </source>
</evidence>
<evidence type="ECO:0000256" key="9">
    <source>
        <dbReference type="SAM" id="Phobius"/>
    </source>
</evidence>
<keyword evidence="2" id="KW-0813">Transport</keyword>
<organism evidence="12 13">
    <name type="scientific">Halosimplex aquaticum</name>
    <dbReference type="NCBI Taxonomy" id="3026162"/>
    <lineage>
        <taxon>Archaea</taxon>
        <taxon>Methanobacteriati</taxon>
        <taxon>Methanobacteriota</taxon>
        <taxon>Stenosarchaea group</taxon>
        <taxon>Halobacteria</taxon>
        <taxon>Halobacteriales</taxon>
        <taxon>Haloarculaceae</taxon>
        <taxon>Halosimplex</taxon>
    </lineage>
</organism>
<keyword evidence="3" id="KW-1003">Cell membrane</keyword>
<dbReference type="InterPro" id="IPR036640">
    <property type="entry name" value="ABC1_TM_sf"/>
</dbReference>
<name>A0ABD5XWG7_9EURY</name>
<feature type="transmembrane region" description="Helical" evidence="9">
    <location>
        <begin position="198"/>
        <end position="218"/>
    </location>
</feature>
<keyword evidence="8 9" id="KW-0472">Membrane</keyword>
<accession>A0ABD5XWG7</accession>
<dbReference type="InterPro" id="IPR003593">
    <property type="entry name" value="AAA+_ATPase"/>
</dbReference>
<dbReference type="InterPro" id="IPR017871">
    <property type="entry name" value="ABC_transporter-like_CS"/>
</dbReference>
<evidence type="ECO:0000259" key="11">
    <source>
        <dbReference type="PROSITE" id="PS50929"/>
    </source>
</evidence>
<dbReference type="SUPFAM" id="SSF90123">
    <property type="entry name" value="ABC transporter transmembrane region"/>
    <property type="match status" value="1"/>
</dbReference>
<dbReference type="InterPro" id="IPR011527">
    <property type="entry name" value="ABC1_TM_dom"/>
</dbReference>
<dbReference type="SUPFAM" id="SSF52540">
    <property type="entry name" value="P-loop containing nucleoside triphosphate hydrolases"/>
    <property type="match status" value="1"/>
</dbReference>
<feature type="transmembrane region" description="Helical" evidence="9">
    <location>
        <begin position="280"/>
        <end position="299"/>
    </location>
</feature>
<evidence type="ECO:0000259" key="10">
    <source>
        <dbReference type="PROSITE" id="PS50893"/>
    </source>
</evidence>
<dbReference type="SMART" id="SM00382">
    <property type="entry name" value="AAA"/>
    <property type="match status" value="1"/>
</dbReference>
<dbReference type="Proteomes" id="UP001596432">
    <property type="component" value="Unassembled WGS sequence"/>
</dbReference>
<dbReference type="InterPro" id="IPR027417">
    <property type="entry name" value="P-loop_NTPase"/>
</dbReference>
<evidence type="ECO:0000256" key="3">
    <source>
        <dbReference type="ARBA" id="ARBA00022475"/>
    </source>
</evidence>
<dbReference type="InterPro" id="IPR003439">
    <property type="entry name" value="ABC_transporter-like_ATP-bd"/>
</dbReference>
<feature type="transmembrane region" description="Helical" evidence="9">
    <location>
        <begin position="311"/>
        <end position="329"/>
    </location>
</feature>
<sequence length="632" mass="70011">MADEHGGFEGVRENLDGNPMWRLIGYATPYWLRLTVGVLASFLTRFARLVPPIIVAAAIDRVVLNNSEPGLLTQAGILPPGEITSEAAKVSFLQRLVVIAAVAYLVRSVSRFASRYLLQSTAQKVQRDLRNDTYDHLQHLSMDFFADHQTGGMMSILNSDINRLESFLNTEFRQFIRVVATVGGIAVILSTYSVKLALIALAPVPIIGLASGLFLTWIEPRYRSIRQTVARLNTRLENNLSGAAVIKAFDRYDFERERVEAQSQTYHDEKVAALRIRRGFFAALRLLTGVVFVAILYVAGMDLINNPESEAALSAGTFAVFFLYLRRLYSPMRRVGKSANKYQLAKSSAERVFGLLGQEPDVTEPDDPYEPDRIDGSVAFEDVTFAYDEEPVVQDVSLDVSAGDTIGLAGPTGAGKSTLLKLVPRFHDPDEGVVSVDGRDVREYGLQSLRDHVAVVEQQPYLFSGTVAENVAYGDREVLDGEEAGDDAARERVREAARAAEADAFIEDLPEGYDTQIGERGIKLSGGQRQRVAIARALLNDPEIIIFDEATSDVDTETEERIQESLDRLVEDRTAFVIAHRLSTIRDADRIVVMDDGEIVERGTHDALLRDEGDYADLWYAQADERPVSADD</sequence>
<dbReference type="Pfam" id="PF00664">
    <property type="entry name" value="ABC_membrane"/>
    <property type="match status" value="1"/>
</dbReference>
<dbReference type="CDD" id="cd18565">
    <property type="entry name" value="ABC_6TM_exporter_like"/>
    <property type="match status" value="1"/>
</dbReference>
<evidence type="ECO:0000256" key="5">
    <source>
        <dbReference type="ARBA" id="ARBA00022741"/>
    </source>
</evidence>
<dbReference type="PANTHER" id="PTHR24221">
    <property type="entry name" value="ATP-BINDING CASSETTE SUB-FAMILY B"/>
    <property type="match status" value="1"/>
</dbReference>
<dbReference type="Gene3D" id="3.40.50.300">
    <property type="entry name" value="P-loop containing nucleotide triphosphate hydrolases"/>
    <property type="match status" value="1"/>
</dbReference>
<evidence type="ECO:0000313" key="13">
    <source>
        <dbReference type="Proteomes" id="UP001596432"/>
    </source>
</evidence>
<evidence type="ECO:0000256" key="2">
    <source>
        <dbReference type="ARBA" id="ARBA00022448"/>
    </source>
</evidence>
<protein>
    <submittedName>
        <fullName evidence="12">ABC transporter ATP-binding protein</fullName>
    </submittedName>
</protein>
<dbReference type="RefSeq" id="WP_274325040.1">
    <property type="nucleotide sequence ID" value="NZ_CP118158.1"/>
</dbReference>
<dbReference type="PROSITE" id="PS00211">
    <property type="entry name" value="ABC_TRANSPORTER_1"/>
    <property type="match status" value="1"/>
</dbReference>
<comment type="subcellular location">
    <subcellularLocation>
        <location evidence="1">Cell membrane</location>
        <topology evidence="1">Multi-pass membrane protein</topology>
    </subcellularLocation>
</comment>
<proteinExistence type="predicted"/>
<feature type="domain" description="ABC transporter" evidence="10">
    <location>
        <begin position="378"/>
        <end position="621"/>
    </location>
</feature>
<evidence type="ECO:0000256" key="4">
    <source>
        <dbReference type="ARBA" id="ARBA00022692"/>
    </source>
</evidence>
<gene>
    <name evidence="12" type="ORF">ACFQMA_06315</name>
</gene>
<dbReference type="GO" id="GO:0055085">
    <property type="term" value="P:transmembrane transport"/>
    <property type="evidence" value="ECO:0007669"/>
    <property type="project" value="UniProtKB-ARBA"/>
</dbReference>
<keyword evidence="13" id="KW-1185">Reference proteome</keyword>
<evidence type="ECO:0000313" key="12">
    <source>
        <dbReference type="EMBL" id="MFC7139452.1"/>
    </source>
</evidence>
<dbReference type="GO" id="GO:0005886">
    <property type="term" value="C:plasma membrane"/>
    <property type="evidence" value="ECO:0007669"/>
    <property type="project" value="UniProtKB-SubCell"/>
</dbReference>